<dbReference type="HOGENOM" id="CLU_1713747_0_0_1"/>
<dbReference type="KEGG" id="mrr:Moror_12944"/>
<dbReference type="AlphaFoldDB" id="V2XM68"/>
<gene>
    <name evidence="1" type="ORF">Moror_12944</name>
</gene>
<name>V2XM68_MONRO</name>
<organism evidence="1 2">
    <name type="scientific">Moniliophthora roreri (strain MCA 2997)</name>
    <name type="common">Cocoa frosty pod rot fungus</name>
    <name type="synonym">Crinipellis roreri</name>
    <dbReference type="NCBI Taxonomy" id="1381753"/>
    <lineage>
        <taxon>Eukaryota</taxon>
        <taxon>Fungi</taxon>
        <taxon>Dikarya</taxon>
        <taxon>Basidiomycota</taxon>
        <taxon>Agaricomycotina</taxon>
        <taxon>Agaricomycetes</taxon>
        <taxon>Agaricomycetidae</taxon>
        <taxon>Agaricales</taxon>
        <taxon>Marasmiineae</taxon>
        <taxon>Marasmiaceae</taxon>
        <taxon>Moniliophthora</taxon>
    </lineage>
</organism>
<proteinExistence type="predicted"/>
<dbReference type="Proteomes" id="UP000017559">
    <property type="component" value="Unassembled WGS sequence"/>
</dbReference>
<sequence>MTLSEDNVLKDQDFLSALDLIWKKVGAARNLPGISLVEDKERLRFYEHELKKKDDLICKLTTELASLKVSTPLTAPSLNDFILDCRQKNNPHLHAYLHNFKPEAWEHKLDEHAKVMVAMLKDLSGLKIDGIVASQGEYLDTVEYLVNCSLTVH</sequence>
<accession>V2XM68</accession>
<keyword evidence="2" id="KW-1185">Reference proteome</keyword>
<dbReference type="EMBL" id="AWSO01000161">
    <property type="protein sequence ID" value="ESK93951.1"/>
    <property type="molecule type" value="Genomic_DNA"/>
</dbReference>
<comment type="caution">
    <text evidence="1">The sequence shown here is derived from an EMBL/GenBank/DDBJ whole genome shotgun (WGS) entry which is preliminary data.</text>
</comment>
<evidence type="ECO:0000313" key="1">
    <source>
        <dbReference type="EMBL" id="ESK93951.1"/>
    </source>
</evidence>
<reference evidence="1 2" key="1">
    <citation type="journal article" date="2014" name="BMC Genomics">
        <title>Genome and secretome analysis of the hemibiotrophic fungal pathogen, Moniliophthora roreri, which causes frosty pod rot disease of cacao: mechanisms of the biotrophic and necrotrophic phases.</title>
        <authorList>
            <person name="Meinhardt L.W."/>
            <person name="Costa G.G.L."/>
            <person name="Thomazella D.P.T."/>
            <person name="Teixeira P.J.P.L."/>
            <person name="Carazzolle M.F."/>
            <person name="Schuster S.C."/>
            <person name="Carlson J.E."/>
            <person name="Guiltinan M.J."/>
            <person name="Mieczkowski P."/>
            <person name="Farmer A."/>
            <person name="Ramaraj T."/>
            <person name="Crozier J."/>
            <person name="Davis R.E."/>
            <person name="Shao J."/>
            <person name="Melnick R.L."/>
            <person name="Pereira G.A.G."/>
            <person name="Bailey B.A."/>
        </authorList>
    </citation>
    <scope>NUCLEOTIDE SEQUENCE [LARGE SCALE GENOMIC DNA]</scope>
    <source>
        <strain evidence="1 2">MCA 2997</strain>
    </source>
</reference>
<protein>
    <submittedName>
        <fullName evidence="1">Uncharacterized protein</fullName>
    </submittedName>
</protein>
<evidence type="ECO:0000313" key="2">
    <source>
        <dbReference type="Proteomes" id="UP000017559"/>
    </source>
</evidence>